<dbReference type="InterPro" id="IPR000014">
    <property type="entry name" value="PAS"/>
</dbReference>
<dbReference type="InterPro" id="IPR004358">
    <property type="entry name" value="Sig_transdc_His_kin-like_C"/>
</dbReference>
<dbReference type="InterPro" id="IPR001610">
    <property type="entry name" value="PAC"/>
</dbReference>
<evidence type="ECO:0000256" key="2">
    <source>
        <dbReference type="ARBA" id="ARBA00012438"/>
    </source>
</evidence>
<dbReference type="Pfam" id="PF08448">
    <property type="entry name" value="PAS_4"/>
    <property type="match status" value="1"/>
</dbReference>
<dbReference type="PANTHER" id="PTHR43304">
    <property type="entry name" value="PHYTOCHROME-LIKE PROTEIN CPH1"/>
    <property type="match status" value="1"/>
</dbReference>
<feature type="domain" description="PAC" evidence="9">
    <location>
        <begin position="326"/>
        <end position="379"/>
    </location>
</feature>
<dbReference type="InterPro" id="IPR005467">
    <property type="entry name" value="His_kinase_dom"/>
</dbReference>
<gene>
    <name evidence="10" type="ORF">Krac_9938</name>
</gene>
<feature type="domain" description="PAC" evidence="9">
    <location>
        <begin position="580"/>
        <end position="633"/>
    </location>
</feature>
<dbReference type="PANTHER" id="PTHR43304:SF1">
    <property type="entry name" value="PAC DOMAIN-CONTAINING PROTEIN"/>
    <property type="match status" value="1"/>
</dbReference>
<dbReference type="GO" id="GO:0006355">
    <property type="term" value="P:regulation of DNA-templated transcription"/>
    <property type="evidence" value="ECO:0007669"/>
    <property type="project" value="InterPro"/>
</dbReference>
<comment type="catalytic activity">
    <reaction evidence="1">
        <text>ATP + protein L-histidine = ADP + protein N-phospho-L-histidine.</text>
        <dbReference type="EC" id="2.7.13.3"/>
    </reaction>
</comment>
<feature type="domain" description="PAS" evidence="8">
    <location>
        <begin position="253"/>
        <end position="323"/>
    </location>
</feature>
<dbReference type="CDD" id="cd00130">
    <property type="entry name" value="PAS"/>
    <property type="match status" value="6"/>
</dbReference>
<keyword evidence="11" id="KW-1185">Reference proteome</keyword>
<accession>D6TE94</accession>
<dbReference type="InterPro" id="IPR036890">
    <property type="entry name" value="HATPase_C_sf"/>
</dbReference>
<dbReference type="FunCoup" id="D6TE94">
    <property type="interactions" value="357"/>
</dbReference>
<dbReference type="InterPro" id="IPR003661">
    <property type="entry name" value="HisK_dim/P_dom"/>
</dbReference>
<organism evidence="10 11">
    <name type="scientific">Ktedonobacter racemifer DSM 44963</name>
    <dbReference type="NCBI Taxonomy" id="485913"/>
    <lineage>
        <taxon>Bacteria</taxon>
        <taxon>Bacillati</taxon>
        <taxon>Chloroflexota</taxon>
        <taxon>Ktedonobacteria</taxon>
        <taxon>Ktedonobacterales</taxon>
        <taxon>Ktedonobacteraceae</taxon>
        <taxon>Ktedonobacter</taxon>
    </lineage>
</organism>
<evidence type="ECO:0000259" key="7">
    <source>
        <dbReference type="PROSITE" id="PS50109"/>
    </source>
</evidence>
<dbReference type="Pfam" id="PF02518">
    <property type="entry name" value="HATPase_c"/>
    <property type="match status" value="1"/>
</dbReference>
<dbReference type="SMART" id="SM00388">
    <property type="entry name" value="HisKA"/>
    <property type="match status" value="1"/>
</dbReference>
<proteinExistence type="predicted"/>
<sequence>MSNAKQTKRLTPGSRETLLTILETLPDAFFVVDDAGTIVYANASAQAMSGATPEDVCGKSLWCGASHLVSTALYQVIQKAKQTQEPTEVEYASPVTRHWLHVQLAPTVGGLMLQFHEMRAPAPRQETFPRGERLCIGDLDGLPTWIGILTPEGIVLDINAVPLDDAQVRREEVIGKPLAEAPWWSFAPASQEWLRAAIARASTGETVHFEVLLRPRGGIVLSFEGTITPHMDADHHVEYLVIAGIDITARKQADEAIHTLIDAIPQLVWIARPDGSITYNNQRLIDYLAMTLEQVEGAGWLAGVHSDDRHRVWEAWQTAIQTGVPYEVEQRLQDGTSGAYRWFLVRGVPQRNAQGTILHWVGTCTDIDEQKRVEQQLNESRENWRVLAETVPQLVWTSLPDGFVTYFNQRSFEYTHAAFEQLQGYGWYQFVHPEDAERLVALRRHAFATGETYEVANRVRNGQTGAYRWFLTRAMPVRDGIGQIVKWVGTCTDIEDQKQAEQKLKESRENFRVLAETLPHLVWTMQPDGRLDYVNQRACDYIGASPEYMLGDEWWQFVHPDDYERIQALRRHSRETGEPYEIEYRLKDGQTGAYRWFLGRTLPVRDDTGQIIKWLGTSTDIEGQKRIEESLRQSQERVSVLMNSTMIGINIIEKEQIVDANDTFLRMTGYTCEDLRAGRMNWMRMTPPEYLARTRQVHQELATQQSVTYEKEYICKDGSRLPVVVCGVVLKHHPRQAIAFVLDNSARKELDQRKDAFISMASHELRNPLTALKLQTSLLHRQLARQGIPASAPALSSMETQINTVTRLVEEWLDVSKFQAGRLEYVRERVNLDELLREIVDTMQQTHPSHRILLRGAVQTSLMADRDRLGQVFTNLLSNAIKYSPGAETVEMDLSTSEETVTVRVCDHGLGIPREQRDKIFERFYRASGPRQKAIPGLGMGLYIVAEIVKRHRGTITVDSTVGKGSTFTVTLPKKRDA</sequence>
<dbReference type="Gene3D" id="1.10.287.130">
    <property type="match status" value="1"/>
</dbReference>
<dbReference type="Proteomes" id="UP000004508">
    <property type="component" value="Unassembled WGS sequence"/>
</dbReference>
<comment type="caution">
    <text evidence="10">The sequence shown here is derived from an EMBL/GenBank/DDBJ whole genome shotgun (WGS) entry which is preliminary data.</text>
</comment>
<evidence type="ECO:0000256" key="5">
    <source>
        <dbReference type="ARBA" id="ARBA00022777"/>
    </source>
</evidence>
<evidence type="ECO:0000256" key="4">
    <source>
        <dbReference type="ARBA" id="ARBA00022679"/>
    </source>
</evidence>
<dbReference type="PRINTS" id="PR00344">
    <property type="entry name" value="BCTRLSENSOR"/>
</dbReference>
<dbReference type="SUPFAM" id="SSF55874">
    <property type="entry name" value="ATPase domain of HSP90 chaperone/DNA topoisomerase II/histidine kinase"/>
    <property type="match status" value="1"/>
</dbReference>
<feature type="domain" description="PAC" evidence="9">
    <location>
        <begin position="453"/>
        <end position="506"/>
    </location>
</feature>
<dbReference type="FunFam" id="3.30.565.10:FF:000006">
    <property type="entry name" value="Sensor histidine kinase WalK"/>
    <property type="match status" value="1"/>
</dbReference>
<dbReference type="InterPro" id="IPR013655">
    <property type="entry name" value="PAS_fold_3"/>
</dbReference>
<evidence type="ECO:0000256" key="3">
    <source>
        <dbReference type="ARBA" id="ARBA00022553"/>
    </source>
</evidence>
<evidence type="ECO:0000313" key="10">
    <source>
        <dbReference type="EMBL" id="EFH88467.1"/>
    </source>
</evidence>
<dbReference type="CDD" id="cd00082">
    <property type="entry name" value="HisKA"/>
    <property type="match status" value="1"/>
</dbReference>
<dbReference type="InterPro" id="IPR035965">
    <property type="entry name" value="PAS-like_dom_sf"/>
</dbReference>
<evidence type="ECO:0000259" key="8">
    <source>
        <dbReference type="PROSITE" id="PS50112"/>
    </source>
</evidence>
<dbReference type="SMART" id="SM00091">
    <property type="entry name" value="PAS"/>
    <property type="match status" value="6"/>
</dbReference>
<evidence type="ECO:0000256" key="6">
    <source>
        <dbReference type="ARBA" id="ARBA00023012"/>
    </source>
</evidence>
<dbReference type="Gene3D" id="3.30.450.20">
    <property type="entry name" value="PAS domain"/>
    <property type="match status" value="6"/>
</dbReference>
<evidence type="ECO:0000256" key="1">
    <source>
        <dbReference type="ARBA" id="ARBA00000085"/>
    </source>
</evidence>
<dbReference type="InterPro" id="IPR036097">
    <property type="entry name" value="HisK_dim/P_sf"/>
</dbReference>
<dbReference type="STRING" id="485913.Krac_9938"/>
<feature type="domain" description="PAS" evidence="8">
    <location>
        <begin position="507"/>
        <end position="577"/>
    </location>
</feature>
<dbReference type="Pfam" id="PF00512">
    <property type="entry name" value="HisKA"/>
    <property type="match status" value="1"/>
</dbReference>
<keyword evidence="3" id="KW-0597">Phosphoprotein</keyword>
<evidence type="ECO:0000259" key="9">
    <source>
        <dbReference type="PROSITE" id="PS50113"/>
    </source>
</evidence>
<dbReference type="PROSITE" id="PS50112">
    <property type="entry name" value="PAS"/>
    <property type="match status" value="4"/>
</dbReference>
<dbReference type="GO" id="GO:0000155">
    <property type="term" value="F:phosphorelay sensor kinase activity"/>
    <property type="evidence" value="ECO:0007669"/>
    <property type="project" value="InterPro"/>
</dbReference>
<dbReference type="Pfam" id="PF00989">
    <property type="entry name" value="PAS"/>
    <property type="match status" value="1"/>
</dbReference>
<feature type="domain" description="Histidine kinase" evidence="7">
    <location>
        <begin position="760"/>
        <end position="976"/>
    </location>
</feature>
<dbReference type="InterPro" id="IPR003594">
    <property type="entry name" value="HATPase_dom"/>
</dbReference>
<dbReference type="InterPro" id="IPR013656">
    <property type="entry name" value="PAS_4"/>
</dbReference>
<evidence type="ECO:0000313" key="11">
    <source>
        <dbReference type="Proteomes" id="UP000004508"/>
    </source>
</evidence>
<dbReference type="SMART" id="SM00086">
    <property type="entry name" value="PAC"/>
    <property type="match status" value="5"/>
</dbReference>
<keyword evidence="6" id="KW-0902">Two-component regulatory system</keyword>
<dbReference type="EMBL" id="ADVG01000001">
    <property type="protein sequence ID" value="EFH88467.1"/>
    <property type="molecule type" value="Genomic_DNA"/>
</dbReference>
<dbReference type="eggNOG" id="COG4191">
    <property type="taxonomic scope" value="Bacteria"/>
</dbReference>
<dbReference type="PROSITE" id="PS50113">
    <property type="entry name" value="PAC"/>
    <property type="match status" value="4"/>
</dbReference>
<reference evidence="10 11" key="1">
    <citation type="journal article" date="2011" name="Stand. Genomic Sci.">
        <title>Non-contiguous finished genome sequence and contextual data of the filamentous soil bacterium Ktedonobacter racemifer type strain (SOSP1-21).</title>
        <authorList>
            <person name="Chang Y.J."/>
            <person name="Land M."/>
            <person name="Hauser L."/>
            <person name="Chertkov O."/>
            <person name="Del Rio T.G."/>
            <person name="Nolan M."/>
            <person name="Copeland A."/>
            <person name="Tice H."/>
            <person name="Cheng J.F."/>
            <person name="Lucas S."/>
            <person name="Han C."/>
            <person name="Goodwin L."/>
            <person name="Pitluck S."/>
            <person name="Ivanova N."/>
            <person name="Ovchinikova G."/>
            <person name="Pati A."/>
            <person name="Chen A."/>
            <person name="Palaniappan K."/>
            <person name="Mavromatis K."/>
            <person name="Liolios K."/>
            <person name="Brettin T."/>
            <person name="Fiebig A."/>
            <person name="Rohde M."/>
            <person name="Abt B."/>
            <person name="Goker M."/>
            <person name="Detter J.C."/>
            <person name="Woyke T."/>
            <person name="Bristow J."/>
            <person name="Eisen J.A."/>
            <person name="Markowitz V."/>
            <person name="Hugenholtz P."/>
            <person name="Kyrpides N.C."/>
            <person name="Klenk H.P."/>
            <person name="Lapidus A."/>
        </authorList>
    </citation>
    <scope>NUCLEOTIDE SEQUENCE [LARGE SCALE GENOMIC DNA]</scope>
    <source>
        <strain evidence="11">DSM 44963</strain>
    </source>
</reference>
<dbReference type="InParanoid" id="D6TE94"/>
<dbReference type="InterPro" id="IPR000700">
    <property type="entry name" value="PAS-assoc_C"/>
</dbReference>
<dbReference type="FunFam" id="3.30.450.20:FF:000099">
    <property type="entry name" value="Sensory box sensor histidine kinase"/>
    <property type="match status" value="3"/>
</dbReference>
<protein>
    <recommendedName>
        <fullName evidence="2">histidine kinase</fullName>
        <ecNumber evidence="2">2.7.13.3</ecNumber>
    </recommendedName>
</protein>
<dbReference type="OrthoDB" id="9796100at2"/>
<dbReference type="Gene3D" id="3.30.565.10">
    <property type="entry name" value="Histidine kinase-like ATPase, C-terminal domain"/>
    <property type="match status" value="1"/>
</dbReference>
<dbReference type="NCBIfam" id="TIGR00229">
    <property type="entry name" value="sensory_box"/>
    <property type="match status" value="5"/>
</dbReference>
<dbReference type="PROSITE" id="PS50109">
    <property type="entry name" value="HIS_KIN"/>
    <property type="match status" value="1"/>
</dbReference>
<feature type="domain" description="PAS" evidence="8">
    <location>
        <begin position="380"/>
        <end position="450"/>
    </location>
</feature>
<keyword evidence="4" id="KW-0808">Transferase</keyword>
<dbReference type="InterPro" id="IPR013767">
    <property type="entry name" value="PAS_fold"/>
</dbReference>
<dbReference type="CDD" id="cd00075">
    <property type="entry name" value="HATPase"/>
    <property type="match status" value="1"/>
</dbReference>
<dbReference type="AlphaFoldDB" id="D6TE94"/>
<dbReference type="Pfam" id="PF08447">
    <property type="entry name" value="PAS_3"/>
    <property type="match status" value="4"/>
</dbReference>
<name>D6TE94_KTERA</name>
<dbReference type="SMART" id="SM00387">
    <property type="entry name" value="HATPase_c"/>
    <property type="match status" value="1"/>
</dbReference>
<dbReference type="EC" id="2.7.13.3" evidence="2"/>
<dbReference type="RefSeq" id="WP_007904486.1">
    <property type="nucleotide sequence ID" value="NZ_ADVG01000001.1"/>
</dbReference>
<dbReference type="SUPFAM" id="SSF47384">
    <property type="entry name" value="Homodimeric domain of signal transducing histidine kinase"/>
    <property type="match status" value="1"/>
</dbReference>
<dbReference type="SUPFAM" id="SSF55785">
    <property type="entry name" value="PYP-like sensor domain (PAS domain)"/>
    <property type="match status" value="6"/>
</dbReference>
<dbReference type="InterPro" id="IPR052162">
    <property type="entry name" value="Sensor_kinase/Photoreceptor"/>
</dbReference>
<feature type="domain" description="PAS" evidence="8">
    <location>
        <begin position="14"/>
        <end position="61"/>
    </location>
</feature>
<keyword evidence="5 10" id="KW-0418">Kinase</keyword>
<feature type="domain" description="PAC" evidence="9">
    <location>
        <begin position="207"/>
        <end position="259"/>
    </location>
</feature>